<dbReference type="EMBL" id="CXOJ01000022">
    <property type="protein sequence ID" value="CTP86100.1"/>
    <property type="molecule type" value="Genomic_DNA"/>
</dbReference>
<feature type="transmembrane region" description="Helical" evidence="1">
    <location>
        <begin position="58"/>
        <end position="79"/>
    </location>
</feature>
<dbReference type="Proteomes" id="UP000045978">
    <property type="component" value="Unassembled WGS sequence"/>
</dbReference>
<feature type="domain" description="Lnb N-terminal periplasmic" evidence="2">
    <location>
        <begin position="147"/>
        <end position="304"/>
    </location>
</feature>
<gene>
    <name evidence="3" type="ORF">XTPLMG730_1352</name>
</gene>
<evidence type="ECO:0000259" key="2">
    <source>
        <dbReference type="Pfam" id="PF13387"/>
    </source>
</evidence>
<dbReference type="Pfam" id="PF13387">
    <property type="entry name" value="Lnb_N"/>
    <property type="match status" value="1"/>
</dbReference>
<keyword evidence="1" id="KW-0812">Transmembrane</keyword>
<evidence type="ECO:0000256" key="1">
    <source>
        <dbReference type="SAM" id="Phobius"/>
    </source>
</evidence>
<sequence length="362" mass="40906">MSLRRGRRQGRAAAAIAAQRRWPARMARMARAAAALAIVLASVCGGLFLAYLPHTGSLVRYASALLWLAMGGTALWGLRHHRDYRVLPWIFAVACAGLVFGWSQLLPEQNRDWADDVAQPLQPQVHDGHFVTLHNVRNFAWRSDSDYTPRWETRQYDLDRLVSADLVLSYWMGPAIAHTLVSFGFDDGRRVVFSLEIRKERGESFSALAGFFRNFEQVMIAADERDILALRSNVRGEDVYLYRLNIPRTQLRQLFMGYVAQAQQLQRTPKFYNTATSNCTTIVFELVRKFEPQLPLDYRLLLSGYLPSYVYAQHGFVPGYALATLQARGRIGERARQAGTGADFSQRIRAGIPGEELPGAPR</sequence>
<name>A0A0K2ZRV3_9XANT</name>
<reference evidence="3 4" key="1">
    <citation type="submission" date="2015-07" db="EMBL/GenBank/DDBJ databases">
        <authorList>
            <person name="Noorani M."/>
        </authorList>
    </citation>
    <scope>NUCLEOTIDE SEQUENCE [LARGE SCALE GENOMIC DNA]</scope>
    <source>
        <strain evidence="3">LMG730</strain>
    </source>
</reference>
<proteinExistence type="predicted"/>
<evidence type="ECO:0000313" key="4">
    <source>
        <dbReference type="Proteomes" id="UP000045978"/>
    </source>
</evidence>
<feature type="transmembrane region" description="Helical" evidence="1">
    <location>
        <begin position="29"/>
        <end position="52"/>
    </location>
</feature>
<protein>
    <recommendedName>
        <fullName evidence="2">Lnb N-terminal periplasmic domain-containing protein</fullName>
    </recommendedName>
</protein>
<dbReference type="AlphaFoldDB" id="A0A0K2ZRV3"/>
<keyword evidence="1" id="KW-0472">Membrane</keyword>
<organism evidence="3 4">
    <name type="scientific">Xanthomonas graminis pv. phlei</name>
    <dbReference type="NCBI Taxonomy" id="487906"/>
    <lineage>
        <taxon>Bacteria</taxon>
        <taxon>Pseudomonadati</taxon>
        <taxon>Pseudomonadota</taxon>
        <taxon>Gammaproteobacteria</taxon>
        <taxon>Lysobacterales</taxon>
        <taxon>Lysobacteraceae</taxon>
        <taxon>Xanthomonas</taxon>
        <taxon>Xanthomonas translucens group</taxon>
        <taxon>Xanthomonas graminis</taxon>
    </lineage>
</organism>
<evidence type="ECO:0000313" key="3">
    <source>
        <dbReference type="EMBL" id="CTP86100.1"/>
    </source>
</evidence>
<keyword evidence="1" id="KW-1133">Transmembrane helix</keyword>
<accession>A0A0K2ZRV3</accession>
<dbReference type="InterPro" id="IPR025178">
    <property type="entry name" value="Lnb_N"/>
</dbReference>
<feature type="transmembrane region" description="Helical" evidence="1">
    <location>
        <begin position="86"/>
        <end position="105"/>
    </location>
</feature>